<dbReference type="AlphaFoldDB" id="A0AAI8CEV4"/>
<reference evidence="2" key="1">
    <citation type="submission" date="2016-03" db="EMBL/GenBank/DDBJ databases">
        <title>Flavobacterium columnare strain B185, complete genome.</title>
        <authorList>
            <person name="Sundberg L.-R."/>
            <person name="Papponen P."/>
            <person name="Laanto E."/>
        </authorList>
    </citation>
    <scope>NUCLEOTIDE SEQUENCE [LARGE SCALE GENOMIC DNA]</scope>
    <source>
        <strain evidence="2">B185</strain>
    </source>
</reference>
<sequence length="95" mass="10518">MNNYIVHENQTLLDVSAHVYGRVDVVVALALLNNISITEVLTAGQIIKLVEAPVNSLVKKSIESRNIIPATSFLQMPTNSNFNDYLLPNLFPILL</sequence>
<dbReference type="Proteomes" id="UP000304840">
    <property type="component" value="Chromosome"/>
</dbReference>
<proteinExistence type="predicted"/>
<dbReference type="RefSeq" id="WP_138424911.1">
    <property type="nucleotide sequence ID" value="NZ_CP010992.1"/>
</dbReference>
<evidence type="ECO:0000313" key="1">
    <source>
        <dbReference type="EMBL" id="AMO19407.1"/>
    </source>
</evidence>
<evidence type="ECO:0000313" key="2">
    <source>
        <dbReference type="Proteomes" id="UP000304840"/>
    </source>
</evidence>
<organism evidence="1 2">
    <name type="scientific">Flavobacterium columnare</name>
    <dbReference type="NCBI Taxonomy" id="996"/>
    <lineage>
        <taxon>Bacteria</taxon>
        <taxon>Pseudomonadati</taxon>
        <taxon>Bacteroidota</taxon>
        <taxon>Flavobacteriia</taxon>
        <taxon>Flavobacteriales</taxon>
        <taxon>Flavobacteriaceae</taxon>
        <taxon>Flavobacterium</taxon>
    </lineage>
</organism>
<protein>
    <submittedName>
        <fullName evidence="1">Uncharacterized protein</fullName>
    </submittedName>
</protein>
<dbReference type="EMBL" id="CP010992">
    <property type="protein sequence ID" value="AMO19407.1"/>
    <property type="molecule type" value="Genomic_DNA"/>
</dbReference>
<reference evidence="1 2" key="2">
    <citation type="submission" date="2019-05" db="EMBL/GenBank/DDBJ databases">
        <authorList>
            <person name="Ravantti J.J."/>
        </authorList>
    </citation>
    <scope>NUCLEOTIDE SEQUENCE [LARGE SCALE GENOMIC DNA]</scope>
    <source>
        <strain evidence="1 2">B185</strain>
    </source>
</reference>
<gene>
    <name evidence="1" type="ORF">UN65_02745</name>
</gene>
<accession>A0AAI8CEV4</accession>
<name>A0AAI8CEV4_9FLAO</name>